<evidence type="ECO:0000313" key="2">
    <source>
        <dbReference type="EMBL" id="OXB10071.1"/>
    </source>
</evidence>
<protein>
    <recommendedName>
        <fullName evidence="1">HTH cro/C1-type domain-containing protein</fullName>
    </recommendedName>
</protein>
<dbReference type="Proteomes" id="UP000198381">
    <property type="component" value="Unassembled WGS sequence"/>
</dbReference>
<sequence>MRKVKDICAAFCENSLRSGAVPSADVFNRISKALEVSPDYLLNGTIQDKAKNNIQDSELLLQFEKVEKLNDQKKSLVKEFLDAFILKANLQQQLS</sequence>
<evidence type="ECO:0000313" key="3">
    <source>
        <dbReference type="Proteomes" id="UP000198381"/>
    </source>
</evidence>
<evidence type="ECO:0000259" key="1">
    <source>
        <dbReference type="PROSITE" id="PS50943"/>
    </source>
</evidence>
<name>A0ABX4CXQ1_9FLAO</name>
<dbReference type="InterPro" id="IPR010982">
    <property type="entry name" value="Lambda_DNA-bd_dom_sf"/>
</dbReference>
<accession>A0ABX4CXQ1</accession>
<feature type="domain" description="HTH cro/C1-type" evidence="1">
    <location>
        <begin position="20"/>
        <end position="41"/>
    </location>
</feature>
<dbReference type="Gene3D" id="1.10.260.40">
    <property type="entry name" value="lambda repressor-like DNA-binding domains"/>
    <property type="match status" value="1"/>
</dbReference>
<comment type="caution">
    <text evidence="2">The sequence shown here is derived from an EMBL/GenBank/DDBJ whole genome shotgun (WGS) entry which is preliminary data.</text>
</comment>
<reference evidence="2 3" key="1">
    <citation type="submission" date="2016-11" db="EMBL/GenBank/DDBJ databases">
        <title>Whole genomes of Flavobacteriaceae.</title>
        <authorList>
            <person name="Stine C."/>
            <person name="Li C."/>
            <person name="Tadesse D."/>
        </authorList>
    </citation>
    <scope>NUCLEOTIDE SEQUENCE [LARGE SCALE GENOMIC DNA]</scope>
    <source>
        <strain evidence="2 3">CCUG 60112</strain>
    </source>
</reference>
<dbReference type="InterPro" id="IPR001387">
    <property type="entry name" value="Cro/C1-type_HTH"/>
</dbReference>
<dbReference type="PROSITE" id="PS50943">
    <property type="entry name" value="HTH_CROC1"/>
    <property type="match status" value="1"/>
</dbReference>
<keyword evidence="3" id="KW-1185">Reference proteome</keyword>
<gene>
    <name evidence="2" type="ORF">B0A81_04630</name>
</gene>
<dbReference type="EMBL" id="MUHD01000008">
    <property type="protein sequence ID" value="OXB10071.1"/>
    <property type="molecule type" value="Genomic_DNA"/>
</dbReference>
<proteinExistence type="predicted"/>
<organism evidence="2 3">
    <name type="scientific">Flavobacterium plurextorum</name>
    <dbReference type="NCBI Taxonomy" id="1114867"/>
    <lineage>
        <taxon>Bacteria</taxon>
        <taxon>Pseudomonadati</taxon>
        <taxon>Bacteroidota</taxon>
        <taxon>Flavobacteriia</taxon>
        <taxon>Flavobacteriales</taxon>
        <taxon>Flavobacteriaceae</taxon>
        <taxon>Flavobacterium</taxon>
    </lineage>
</organism>
<dbReference type="RefSeq" id="WP_089056936.1">
    <property type="nucleotide sequence ID" value="NZ_MUHD01000008.1"/>
</dbReference>